<dbReference type="PANTHER" id="PTHR10622:SF10">
    <property type="entry name" value="HET DOMAIN-CONTAINING PROTEIN"/>
    <property type="match status" value="1"/>
</dbReference>
<sequence>MRLLRINDDGQLSLVEYGGTDIPHYAILSHRWGPESEEVTFRDVIENTGNSKAGYYKIRSCAKQAAKDGLHYFWVDTCCIDKSSSSELSEAINSMWRWYRDAQVCYAYLRDVPAGTDAFAASEWFTRGWTLQELLAPAKVVLYNASWKPIGTKKELAFEISIVTRIDKYYLSSDASALERASIAEKMSWASARVTKRPEDVAYSLLGIFDINMPLLYGEGTRAFQRLQEEIMKQSDDQSIFASRPSVSPEVDALLAQSPADFSTCGNIVRSINSAHSKPYAMTNRGLQIELPLLTHENKIFAGLNCRFADDFFSDLAIPLRKISGNQYHRAEGIIREFTTDEWRRARVQSMYISTKPHQIDSRGDIRDNSSVVQRLPFGYVVSRIFPPQSGWSPGICTFEGNPQDLSNRRLMLVSSLIAHHHFLFMMCLHKNRVFHDGVWEARLLPVPVDENCDLIQIFSHWKGKDLSTLPRTQKSEFGVVVLRATPRCIRGRKLTTVDIAISTDQGYGALEISEQAIAFFRSTGDCFAHVLAWGCDLVVQLLIARFSVVLYLLNFGFIFLIVRNTHFLNPDFDTFHVMALTLLGMLSAPFIQKLQMRMAIKERIKQPRSRGGVGWQDRLDHVSVGYLSILLVSIVSVTTLFQSLFELDFYLVNLYISGACMIMYFMIFIPIIMGSPLDF</sequence>
<feature type="domain" description="Heterokaryon incompatibility" evidence="2">
    <location>
        <begin position="25"/>
        <end position="110"/>
    </location>
</feature>
<reference evidence="4" key="1">
    <citation type="submission" date="2020-01" db="EMBL/GenBank/DDBJ databases">
        <authorList>
            <consortium name="DOE Joint Genome Institute"/>
            <person name="Haridas S."/>
            <person name="Albert R."/>
            <person name="Binder M."/>
            <person name="Bloem J."/>
            <person name="Labutti K."/>
            <person name="Salamov A."/>
            <person name="Andreopoulos B."/>
            <person name="Baker S.E."/>
            <person name="Barry K."/>
            <person name="Bills G."/>
            <person name="Bluhm B.H."/>
            <person name="Cannon C."/>
            <person name="Castanera R."/>
            <person name="Culley D.E."/>
            <person name="Daum C."/>
            <person name="Ezra D."/>
            <person name="Gonzalez J.B."/>
            <person name="Henrissat B."/>
            <person name="Kuo A."/>
            <person name="Liang C."/>
            <person name="Lipzen A."/>
            <person name="Lutzoni F."/>
            <person name="Magnuson J."/>
            <person name="Mondo S."/>
            <person name="Nolan M."/>
            <person name="Ohm R."/>
            <person name="Pangilinan J."/>
            <person name="Park H.-J."/>
            <person name="Ramirez L."/>
            <person name="Alfaro M."/>
            <person name="Sun H."/>
            <person name="Tritt A."/>
            <person name="Yoshinaga Y."/>
            <person name="Zwiers L.-H."/>
            <person name="Turgeon B.G."/>
            <person name="Goodwin S.B."/>
            <person name="Spatafora J.W."/>
            <person name="Crous P.W."/>
            <person name="Grigoriev I.V."/>
        </authorList>
    </citation>
    <scope>NUCLEOTIDE SEQUENCE</scope>
    <source>
        <strain evidence="4">CBS 394.84</strain>
    </source>
</reference>
<feature type="transmembrane region" description="Helical" evidence="1">
    <location>
        <begin position="625"/>
        <end position="646"/>
    </location>
</feature>
<keyword evidence="1" id="KW-0472">Membrane</keyword>
<evidence type="ECO:0000313" key="5">
    <source>
        <dbReference type="Proteomes" id="UP000800039"/>
    </source>
</evidence>
<name>A0A9P4GK14_9PLEO</name>
<evidence type="ECO:0000256" key="1">
    <source>
        <dbReference type="SAM" id="Phobius"/>
    </source>
</evidence>
<evidence type="ECO:0000313" key="4">
    <source>
        <dbReference type="EMBL" id="KAF1847723.1"/>
    </source>
</evidence>
<dbReference type="RefSeq" id="XP_040790286.1">
    <property type="nucleotide sequence ID" value="XM_040932881.1"/>
</dbReference>
<accession>A0A9P4GK14</accession>
<evidence type="ECO:0000259" key="2">
    <source>
        <dbReference type="Pfam" id="PF06985"/>
    </source>
</evidence>
<feature type="domain" description="DUF8212" evidence="3">
    <location>
        <begin position="222"/>
        <end position="243"/>
    </location>
</feature>
<comment type="caution">
    <text evidence="4">The sequence shown here is derived from an EMBL/GenBank/DDBJ whole genome shotgun (WGS) entry which is preliminary data.</text>
</comment>
<protein>
    <submittedName>
        <fullName evidence="4">HET-domain-containing protein</fullName>
    </submittedName>
</protein>
<evidence type="ECO:0000259" key="3">
    <source>
        <dbReference type="Pfam" id="PF26640"/>
    </source>
</evidence>
<organism evidence="4 5">
    <name type="scientific">Cucurbitaria berberidis CBS 394.84</name>
    <dbReference type="NCBI Taxonomy" id="1168544"/>
    <lineage>
        <taxon>Eukaryota</taxon>
        <taxon>Fungi</taxon>
        <taxon>Dikarya</taxon>
        <taxon>Ascomycota</taxon>
        <taxon>Pezizomycotina</taxon>
        <taxon>Dothideomycetes</taxon>
        <taxon>Pleosporomycetidae</taxon>
        <taxon>Pleosporales</taxon>
        <taxon>Pleosporineae</taxon>
        <taxon>Cucurbitariaceae</taxon>
        <taxon>Cucurbitaria</taxon>
    </lineage>
</organism>
<proteinExistence type="predicted"/>
<gene>
    <name evidence="4" type="ORF">K460DRAFT_363764</name>
</gene>
<dbReference type="Pfam" id="PF06985">
    <property type="entry name" value="HET"/>
    <property type="match status" value="1"/>
</dbReference>
<dbReference type="Proteomes" id="UP000800039">
    <property type="component" value="Unassembled WGS sequence"/>
</dbReference>
<dbReference type="Pfam" id="PF26640">
    <property type="entry name" value="DUF8212"/>
    <property type="match status" value="1"/>
</dbReference>
<dbReference type="EMBL" id="ML976615">
    <property type="protein sequence ID" value="KAF1847723.1"/>
    <property type="molecule type" value="Genomic_DNA"/>
</dbReference>
<keyword evidence="5" id="KW-1185">Reference proteome</keyword>
<dbReference type="AlphaFoldDB" id="A0A9P4GK14"/>
<dbReference type="PANTHER" id="PTHR10622">
    <property type="entry name" value="HET DOMAIN-CONTAINING PROTEIN"/>
    <property type="match status" value="1"/>
</dbReference>
<feature type="transmembrane region" description="Helical" evidence="1">
    <location>
        <begin position="543"/>
        <end position="563"/>
    </location>
</feature>
<dbReference type="GeneID" id="63850132"/>
<keyword evidence="1" id="KW-0812">Transmembrane</keyword>
<dbReference type="InterPro" id="IPR010730">
    <property type="entry name" value="HET"/>
</dbReference>
<feature type="transmembrane region" description="Helical" evidence="1">
    <location>
        <begin position="575"/>
        <end position="592"/>
    </location>
</feature>
<dbReference type="InterPro" id="IPR058525">
    <property type="entry name" value="DUF8212"/>
</dbReference>
<keyword evidence="1" id="KW-1133">Transmembrane helix</keyword>
<feature type="transmembrane region" description="Helical" evidence="1">
    <location>
        <begin position="652"/>
        <end position="674"/>
    </location>
</feature>
<dbReference type="OrthoDB" id="20872at2759"/>